<proteinExistence type="inferred from homology"/>
<dbReference type="EC" id="1.1.1.35" evidence="5"/>
<dbReference type="Proteomes" id="UP000287687">
    <property type="component" value="Unassembled WGS sequence"/>
</dbReference>
<dbReference type="Pfam" id="PF00725">
    <property type="entry name" value="3HCDH"/>
    <property type="match status" value="1"/>
</dbReference>
<dbReference type="NCBIfam" id="NF004783">
    <property type="entry name" value="PRK06129.1"/>
    <property type="match status" value="1"/>
</dbReference>
<comment type="similarity">
    <text evidence="1">Belongs to the 3-hydroxyacyl-CoA dehydrogenase family.</text>
</comment>
<dbReference type="GO" id="GO:0070403">
    <property type="term" value="F:NAD+ binding"/>
    <property type="evidence" value="ECO:0007669"/>
    <property type="project" value="InterPro"/>
</dbReference>
<evidence type="ECO:0000256" key="1">
    <source>
        <dbReference type="ARBA" id="ARBA00009463"/>
    </source>
</evidence>
<evidence type="ECO:0000313" key="5">
    <source>
        <dbReference type="EMBL" id="RWX74659.1"/>
    </source>
</evidence>
<dbReference type="SUPFAM" id="SSF48179">
    <property type="entry name" value="6-phosphogluconate dehydrogenase C-terminal domain-like"/>
    <property type="match status" value="1"/>
</dbReference>
<dbReference type="InterPro" id="IPR006180">
    <property type="entry name" value="3-OHacyl-CoA_DH_CS"/>
</dbReference>
<keyword evidence="2 5" id="KW-0560">Oxidoreductase</keyword>
<dbReference type="Gene3D" id="3.40.50.720">
    <property type="entry name" value="NAD(P)-binding Rossmann-like Domain"/>
    <property type="match status" value="1"/>
</dbReference>
<evidence type="ECO:0000313" key="6">
    <source>
        <dbReference type="Proteomes" id="UP000287687"/>
    </source>
</evidence>
<dbReference type="GO" id="GO:0006631">
    <property type="term" value="P:fatty acid metabolic process"/>
    <property type="evidence" value="ECO:0007669"/>
    <property type="project" value="InterPro"/>
</dbReference>
<comment type="caution">
    <text evidence="5">The sequence shown here is derived from an EMBL/GenBank/DDBJ whole genome shotgun (WGS) entry which is preliminary data.</text>
</comment>
<dbReference type="GO" id="GO:0050104">
    <property type="term" value="F:L-gulonate 3-dehydrogenase activity"/>
    <property type="evidence" value="ECO:0007669"/>
    <property type="project" value="TreeGrafter"/>
</dbReference>
<feature type="domain" description="3-hydroxyacyl-CoA dehydrogenase C-terminal" evidence="3">
    <location>
        <begin position="191"/>
        <end position="266"/>
    </location>
</feature>
<gene>
    <name evidence="5" type="ORF">EPK99_22340</name>
</gene>
<evidence type="ECO:0000259" key="3">
    <source>
        <dbReference type="Pfam" id="PF00725"/>
    </source>
</evidence>
<dbReference type="InterPro" id="IPR006176">
    <property type="entry name" value="3-OHacyl-CoA_DH_NAD-bd"/>
</dbReference>
<dbReference type="Gene3D" id="1.10.1040.10">
    <property type="entry name" value="N-(1-d-carboxylethyl)-l-norvaline Dehydrogenase, domain 2"/>
    <property type="match status" value="1"/>
</dbReference>
<dbReference type="InterPro" id="IPR006108">
    <property type="entry name" value="3HC_DH_C"/>
</dbReference>
<dbReference type="PANTHER" id="PTHR48075">
    <property type="entry name" value="3-HYDROXYACYL-COA DEHYDROGENASE FAMILY PROTEIN"/>
    <property type="match status" value="1"/>
</dbReference>
<sequence>MTPSAELKIAVIGVGLIGRAWAITFARTGRHVNLWDPDAGACRRAKEFIATILDDLAENDLLDGRLPADVLVLITACTTLEEALNGSGWVQECGPEKIDVKRALFARLDELSHPDAILASSSSALLPSAISEDLKGKHRCLVAHPINPPYLIPAVEVVPASWTAPEIMTAAELFLTSVGQVPIIMKKEVDGFIMNRLQGALLEEAFRLVANGYASAEDVDRGIADGLALRWSFIGPFETIDLNAPGGIADYIQRYQPMYSELFEQMRERVAWDGPVLRDVLQSRRRLLPESDLADRQVWRDRRLMRLRAHKSEVDKELSR</sequence>
<evidence type="ECO:0000259" key="4">
    <source>
        <dbReference type="Pfam" id="PF02737"/>
    </source>
</evidence>
<dbReference type="GO" id="GO:0003857">
    <property type="term" value="F:(3S)-3-hydroxyacyl-CoA dehydrogenase (NAD+) activity"/>
    <property type="evidence" value="ECO:0007669"/>
    <property type="project" value="UniProtKB-EC"/>
</dbReference>
<dbReference type="Pfam" id="PF02737">
    <property type="entry name" value="3HCDH_N"/>
    <property type="match status" value="1"/>
</dbReference>
<dbReference type="OrthoDB" id="9803287at2"/>
<dbReference type="EMBL" id="SBIP01000006">
    <property type="protein sequence ID" value="RWX74659.1"/>
    <property type="molecule type" value="Genomic_DNA"/>
</dbReference>
<dbReference type="SUPFAM" id="SSF51735">
    <property type="entry name" value="NAD(P)-binding Rossmann-fold domains"/>
    <property type="match status" value="1"/>
</dbReference>
<dbReference type="RefSeq" id="WP_128445321.1">
    <property type="nucleotide sequence ID" value="NZ_SBIP01000006.1"/>
</dbReference>
<reference evidence="5 6" key="1">
    <citation type="submission" date="2019-01" db="EMBL/GenBank/DDBJ databases">
        <title>The draft genome of Rhizobium sp. 24NR.</title>
        <authorList>
            <person name="Liu L."/>
            <person name="Liang L."/>
            <person name="Shi S."/>
            <person name="Xu L."/>
            <person name="Wang X."/>
            <person name="Li L."/>
            <person name="Zhang X."/>
        </authorList>
    </citation>
    <scope>NUCLEOTIDE SEQUENCE [LARGE SCALE GENOMIC DNA]</scope>
    <source>
        <strain evidence="5 6">24NR</strain>
    </source>
</reference>
<keyword evidence="6" id="KW-1185">Reference proteome</keyword>
<dbReference type="AlphaFoldDB" id="A0A3S3VHI3"/>
<organism evidence="5 6">
    <name type="scientific">Neorhizobium lilium</name>
    <dbReference type="NCBI Taxonomy" id="2503024"/>
    <lineage>
        <taxon>Bacteria</taxon>
        <taxon>Pseudomonadati</taxon>
        <taxon>Pseudomonadota</taxon>
        <taxon>Alphaproteobacteria</taxon>
        <taxon>Hyphomicrobiales</taxon>
        <taxon>Rhizobiaceae</taxon>
        <taxon>Rhizobium/Agrobacterium group</taxon>
        <taxon>Neorhizobium</taxon>
    </lineage>
</organism>
<accession>A0A3S3VHI3</accession>
<evidence type="ECO:0000256" key="2">
    <source>
        <dbReference type="ARBA" id="ARBA00023002"/>
    </source>
</evidence>
<dbReference type="InterPro" id="IPR008927">
    <property type="entry name" value="6-PGluconate_DH-like_C_sf"/>
</dbReference>
<dbReference type="InterPro" id="IPR036291">
    <property type="entry name" value="NAD(P)-bd_dom_sf"/>
</dbReference>
<dbReference type="InterPro" id="IPR013328">
    <property type="entry name" value="6PGD_dom2"/>
</dbReference>
<name>A0A3S3VHI3_9HYPH</name>
<protein>
    <submittedName>
        <fullName evidence="5">3-hydroxyacyl-CoA dehydrogenase</fullName>
        <ecNumber evidence="5">1.1.1.35</ecNumber>
    </submittedName>
</protein>
<dbReference type="PANTHER" id="PTHR48075:SF1">
    <property type="entry name" value="LAMBDA-CRYSTALLIN HOMOLOG"/>
    <property type="match status" value="1"/>
</dbReference>
<dbReference type="PROSITE" id="PS00067">
    <property type="entry name" value="3HCDH"/>
    <property type="match status" value="1"/>
</dbReference>
<feature type="domain" description="3-hydroxyacyl-CoA dehydrogenase NAD binding" evidence="4">
    <location>
        <begin position="8"/>
        <end position="187"/>
    </location>
</feature>